<dbReference type="GO" id="GO:0071555">
    <property type="term" value="P:cell wall organization"/>
    <property type="evidence" value="ECO:0007669"/>
    <property type="project" value="UniProtKB-KW"/>
</dbReference>
<dbReference type="InterPro" id="IPR012338">
    <property type="entry name" value="Beta-lactam/transpept-like"/>
</dbReference>
<keyword evidence="10" id="KW-0573">Peptidoglycan synthesis</keyword>
<evidence type="ECO:0000256" key="10">
    <source>
        <dbReference type="ARBA" id="ARBA00022984"/>
    </source>
</evidence>
<dbReference type="STRING" id="1539051.AL01_06390"/>
<dbReference type="InterPro" id="IPR005311">
    <property type="entry name" value="PBP_dimer"/>
</dbReference>
<feature type="compositionally biased region" description="Basic and acidic residues" evidence="14">
    <location>
        <begin position="1"/>
        <end position="10"/>
    </location>
</feature>
<sequence>MFFRRDETRPPFRKRSGPAADLSFSEEQAVGGGMFTRRALLLLAVQTGVMGTLAHHLYEMQVVHGDELKEQARRNRTSRRQIAPARGEIYDRCGVLLAGNRPNWRALVMTEETTDLQAVVDRFATIVPLDERDRARIEHDRKHIRRYVPLTLKEFLSWDDVARLGLNAPTLPGVLIDVGTTREYPLKELLSHIIGYVAPPNEADVQRDGIMALPGMKVGRAGLEQTQESHLRGQPGTVEMEVNAHGRVMGELERVEGQPGSRLELTLDTVLQTRIKDRIGERVASAVVMDCRNGEVMGLVSTPSFDPTLFDGGISRTQWNSLLTDQRTPLVDKAVSGLYPPGSTFKPAVALAALRAHAITPSDRFSCPGYYDMGGVRFHCWSRYGHGSINLHQALKYSCDVYFYQVARRCGMESIHEAAAILGLDGALPIELPHVRSGSVPTPEMRRRHGHHWNGGDTVNAGIGQGLVQTTPLALATYVSRLATGRIVQPHLLRSVSGREIVPTPEPLPFAREALAAARGGMFAVVNEPQGTAPAARLNLPGVQMAGKTGSAQVRNVPRALRESGHFNSMNLPWQYRPHALFICFAPYDNPRYAVSVVVEHGNAGATEAAPLAAQIMTDTLIRDPASRTSLSRGVVARADGLDD</sequence>
<dbReference type="PANTHER" id="PTHR30627">
    <property type="entry name" value="PEPTIDOGLYCAN D,D-TRANSPEPTIDASE"/>
    <property type="match status" value="1"/>
</dbReference>
<dbReference type="EMBL" id="JATM01000003">
    <property type="protein sequence ID" value="OOL18415.1"/>
    <property type="molecule type" value="Genomic_DNA"/>
</dbReference>
<dbReference type="GO" id="GO:0008658">
    <property type="term" value="F:penicillin binding"/>
    <property type="evidence" value="ECO:0007669"/>
    <property type="project" value="InterPro"/>
</dbReference>
<keyword evidence="6" id="KW-0645">Protease</keyword>
<feature type="region of interest" description="Disordered" evidence="14">
    <location>
        <begin position="1"/>
        <end position="20"/>
    </location>
</feature>
<evidence type="ECO:0000256" key="13">
    <source>
        <dbReference type="ARBA" id="ARBA00023316"/>
    </source>
</evidence>
<reference evidence="17 18" key="1">
    <citation type="journal article" date="2016" name="PLoS ONE">
        <title>Whole-Genome Sequence Analysis of Bombella intestini LMG 28161T, a Novel Acetic Acid Bacterium Isolated from the Crop of a Red-Tailed Bumble Bee, Bombus lapidarius.</title>
        <authorList>
            <person name="Li L."/>
            <person name="Illeghems K."/>
            <person name="Van Kerrebroeck S."/>
            <person name="Borremans W."/>
            <person name="Cleenwerck I."/>
            <person name="Smagghe G."/>
            <person name="De Vuyst L."/>
            <person name="Vandamme P."/>
        </authorList>
    </citation>
    <scope>NUCLEOTIDE SEQUENCE [LARGE SCALE GENOMIC DNA]</scope>
    <source>
        <strain evidence="17 18">R-52487</strain>
    </source>
</reference>
<evidence type="ECO:0000256" key="4">
    <source>
        <dbReference type="ARBA" id="ARBA00022519"/>
    </source>
</evidence>
<evidence type="ECO:0000256" key="14">
    <source>
        <dbReference type="SAM" id="MobiDB-lite"/>
    </source>
</evidence>
<dbReference type="SUPFAM" id="SSF56601">
    <property type="entry name" value="beta-lactamase/transpeptidase-like"/>
    <property type="match status" value="1"/>
</dbReference>
<evidence type="ECO:0000256" key="6">
    <source>
        <dbReference type="ARBA" id="ARBA00022670"/>
    </source>
</evidence>
<evidence type="ECO:0000256" key="5">
    <source>
        <dbReference type="ARBA" id="ARBA00022645"/>
    </source>
</evidence>
<dbReference type="AlphaFoldDB" id="A0A1S8GPS4"/>
<dbReference type="GO" id="GO:0009252">
    <property type="term" value="P:peptidoglycan biosynthetic process"/>
    <property type="evidence" value="ECO:0007669"/>
    <property type="project" value="UniProtKB-KW"/>
</dbReference>
<dbReference type="Gene3D" id="3.30.1390.30">
    <property type="entry name" value="Penicillin-binding protein 2a, domain 3"/>
    <property type="match status" value="1"/>
</dbReference>
<dbReference type="Gene3D" id="3.40.710.10">
    <property type="entry name" value="DD-peptidase/beta-lactamase superfamily"/>
    <property type="match status" value="1"/>
</dbReference>
<evidence type="ECO:0000256" key="2">
    <source>
        <dbReference type="ARBA" id="ARBA00004236"/>
    </source>
</evidence>
<evidence type="ECO:0000256" key="9">
    <source>
        <dbReference type="ARBA" id="ARBA00022960"/>
    </source>
</evidence>
<keyword evidence="5" id="KW-0121">Carboxypeptidase</keyword>
<evidence type="ECO:0000256" key="7">
    <source>
        <dbReference type="ARBA" id="ARBA00022692"/>
    </source>
</evidence>
<accession>A0A1S8GPS4</accession>
<dbReference type="GO" id="GO:0005886">
    <property type="term" value="C:plasma membrane"/>
    <property type="evidence" value="ECO:0007669"/>
    <property type="project" value="UniProtKB-SubCell"/>
</dbReference>
<dbReference type="GO" id="GO:0009002">
    <property type="term" value="F:serine-type D-Ala-D-Ala carboxypeptidase activity"/>
    <property type="evidence" value="ECO:0007669"/>
    <property type="project" value="InterPro"/>
</dbReference>
<keyword evidence="13" id="KW-0961">Cell wall biogenesis/degradation</keyword>
<comment type="caution">
    <text evidence="17">The sequence shown here is derived from an EMBL/GenBank/DDBJ whole genome shotgun (WGS) entry which is preliminary data.</text>
</comment>
<keyword evidence="11" id="KW-1133">Transmembrane helix</keyword>
<evidence type="ECO:0000256" key="12">
    <source>
        <dbReference type="ARBA" id="ARBA00023136"/>
    </source>
</evidence>
<name>A0A1S8GPS4_9PROT</name>
<keyword evidence="8" id="KW-0378">Hydrolase</keyword>
<evidence type="ECO:0000313" key="17">
    <source>
        <dbReference type="EMBL" id="OOL18415.1"/>
    </source>
</evidence>
<evidence type="ECO:0000259" key="16">
    <source>
        <dbReference type="Pfam" id="PF03717"/>
    </source>
</evidence>
<keyword evidence="3" id="KW-1003">Cell membrane</keyword>
<dbReference type="OrthoDB" id="9766847at2"/>
<comment type="subcellular location">
    <subcellularLocation>
        <location evidence="2">Cell membrane</location>
    </subcellularLocation>
    <subcellularLocation>
        <location evidence="1">Membrane</location>
        <topology evidence="1">Single-pass membrane protein</topology>
    </subcellularLocation>
</comment>
<dbReference type="GO" id="GO:0071972">
    <property type="term" value="F:peptidoglycan L,D-transpeptidase activity"/>
    <property type="evidence" value="ECO:0007669"/>
    <property type="project" value="TreeGrafter"/>
</dbReference>
<dbReference type="InterPro" id="IPR017790">
    <property type="entry name" value="Penicillin-binding_protein_2"/>
</dbReference>
<proteinExistence type="predicted"/>
<dbReference type="Gene3D" id="3.90.1310.10">
    <property type="entry name" value="Penicillin-binding protein 2a (Domain 2)"/>
    <property type="match status" value="1"/>
</dbReference>
<dbReference type="Proteomes" id="UP000200980">
    <property type="component" value="Unassembled WGS sequence"/>
</dbReference>
<dbReference type="SUPFAM" id="SSF56519">
    <property type="entry name" value="Penicillin binding protein dimerisation domain"/>
    <property type="match status" value="1"/>
</dbReference>
<keyword evidence="7" id="KW-0812">Transmembrane</keyword>
<evidence type="ECO:0000256" key="3">
    <source>
        <dbReference type="ARBA" id="ARBA00022475"/>
    </source>
</evidence>
<dbReference type="InterPro" id="IPR001460">
    <property type="entry name" value="PCN-bd_Tpept"/>
</dbReference>
<feature type="domain" description="Penicillin-binding protein dimerisation" evidence="16">
    <location>
        <begin position="82"/>
        <end position="252"/>
    </location>
</feature>
<keyword evidence="4" id="KW-0997">Cell inner membrane</keyword>
<dbReference type="InterPro" id="IPR036138">
    <property type="entry name" value="PBP_dimer_sf"/>
</dbReference>
<gene>
    <name evidence="17" type="ORF">AL01_06390</name>
</gene>
<keyword evidence="18" id="KW-1185">Reference proteome</keyword>
<organism evidence="17 18">
    <name type="scientific">Bombella intestini</name>
    <dbReference type="NCBI Taxonomy" id="1539051"/>
    <lineage>
        <taxon>Bacteria</taxon>
        <taxon>Pseudomonadati</taxon>
        <taxon>Pseudomonadota</taxon>
        <taxon>Alphaproteobacteria</taxon>
        <taxon>Acetobacterales</taxon>
        <taxon>Acetobacteraceae</taxon>
        <taxon>Bombella</taxon>
    </lineage>
</organism>
<evidence type="ECO:0000259" key="15">
    <source>
        <dbReference type="Pfam" id="PF00905"/>
    </source>
</evidence>
<dbReference type="NCBIfam" id="TIGR03423">
    <property type="entry name" value="pbp2_mrdA"/>
    <property type="match status" value="1"/>
</dbReference>
<evidence type="ECO:0000256" key="11">
    <source>
        <dbReference type="ARBA" id="ARBA00022989"/>
    </source>
</evidence>
<dbReference type="GO" id="GO:0008360">
    <property type="term" value="P:regulation of cell shape"/>
    <property type="evidence" value="ECO:0007669"/>
    <property type="project" value="UniProtKB-KW"/>
</dbReference>
<dbReference type="Pfam" id="PF00905">
    <property type="entry name" value="Transpeptidase"/>
    <property type="match status" value="1"/>
</dbReference>
<evidence type="ECO:0000256" key="8">
    <source>
        <dbReference type="ARBA" id="ARBA00022801"/>
    </source>
</evidence>
<dbReference type="Pfam" id="PF03717">
    <property type="entry name" value="PBP_dimer"/>
    <property type="match status" value="1"/>
</dbReference>
<dbReference type="InterPro" id="IPR050515">
    <property type="entry name" value="Beta-lactam/transpept"/>
</dbReference>
<evidence type="ECO:0000313" key="18">
    <source>
        <dbReference type="Proteomes" id="UP000200980"/>
    </source>
</evidence>
<protein>
    <submittedName>
        <fullName evidence="17">Penicillin-binding protein</fullName>
    </submittedName>
</protein>
<feature type="domain" description="Penicillin-binding protein transpeptidase" evidence="15">
    <location>
        <begin position="285"/>
        <end position="617"/>
    </location>
</feature>
<dbReference type="PANTHER" id="PTHR30627:SF2">
    <property type="entry name" value="PEPTIDOGLYCAN D,D-TRANSPEPTIDASE MRDA"/>
    <property type="match status" value="1"/>
</dbReference>
<dbReference type="GO" id="GO:0006508">
    <property type="term" value="P:proteolysis"/>
    <property type="evidence" value="ECO:0007669"/>
    <property type="project" value="UniProtKB-KW"/>
</dbReference>
<keyword evidence="12" id="KW-0472">Membrane</keyword>
<keyword evidence="9" id="KW-0133">Cell shape</keyword>
<evidence type="ECO:0000256" key="1">
    <source>
        <dbReference type="ARBA" id="ARBA00004167"/>
    </source>
</evidence>